<dbReference type="EMBL" id="CDMY01000821">
    <property type="protein sequence ID" value="CEM34465.1"/>
    <property type="molecule type" value="Genomic_DNA"/>
</dbReference>
<dbReference type="CDD" id="cd02537">
    <property type="entry name" value="GT8_Glycogenin"/>
    <property type="match status" value="1"/>
</dbReference>
<dbReference type="PhylomeDB" id="A0A0G4GUF1"/>
<dbReference type="Gene3D" id="3.90.550.10">
    <property type="entry name" value="Spore Coat Polysaccharide Biosynthesis Protein SpsA, Chain A"/>
    <property type="match status" value="1"/>
</dbReference>
<dbReference type="STRING" id="1169540.A0A0G4GUF1"/>
<dbReference type="VEuPathDB" id="CryptoDB:Vbra_10395"/>
<evidence type="ECO:0000313" key="1">
    <source>
        <dbReference type="EMBL" id="CEM34465.1"/>
    </source>
</evidence>
<dbReference type="InterPro" id="IPR029044">
    <property type="entry name" value="Nucleotide-diphossugar_trans"/>
</dbReference>
<evidence type="ECO:0000313" key="2">
    <source>
        <dbReference type="Proteomes" id="UP000041254"/>
    </source>
</evidence>
<dbReference type="OMA" id="HIQMNIE"/>
<dbReference type="Proteomes" id="UP000041254">
    <property type="component" value="Unassembled WGS sequence"/>
</dbReference>
<dbReference type="AlphaFoldDB" id="A0A0G4GUF1"/>
<accession>A0A0G4GUF1</accession>
<proteinExistence type="predicted"/>
<organism evidence="1 2">
    <name type="scientific">Vitrella brassicaformis (strain CCMP3155)</name>
    <dbReference type="NCBI Taxonomy" id="1169540"/>
    <lineage>
        <taxon>Eukaryota</taxon>
        <taxon>Sar</taxon>
        <taxon>Alveolata</taxon>
        <taxon>Colpodellida</taxon>
        <taxon>Vitrellaceae</taxon>
        <taxon>Vitrella</taxon>
    </lineage>
</organism>
<evidence type="ECO:0008006" key="3">
    <source>
        <dbReference type="Google" id="ProtNLM"/>
    </source>
</evidence>
<dbReference type="OrthoDB" id="2014201at2759"/>
<dbReference type="PANTHER" id="PTHR11183">
    <property type="entry name" value="GLYCOGENIN SUBFAMILY MEMBER"/>
    <property type="match status" value="1"/>
</dbReference>
<dbReference type="InterPro" id="IPR050587">
    <property type="entry name" value="GNT1/Glycosyltrans_8"/>
</dbReference>
<dbReference type="SUPFAM" id="SSF53448">
    <property type="entry name" value="Nucleotide-diphospho-sugar transferases"/>
    <property type="match status" value="1"/>
</dbReference>
<keyword evidence="2" id="KW-1185">Reference proteome</keyword>
<dbReference type="InParanoid" id="A0A0G4GUF1"/>
<name>A0A0G4GUF1_VITBC</name>
<sequence length="264" mass="29690">MNSASGSSGGSTSCAYITLLTSDSFAIGVETLAFSLRKTGTPHPFIVLVGPQVSERTFKRLSERKGVEDVRRVDGIANPHAEEGCHEPGWVNSGFTKLHVWSLTEFQRVVYIDADCIVMRKIDCLFDPAAVSCPAFAPDVFPPDRFNAGVMVIEPSLAVYEDLLAKRTVLRSYDRGDTGFLNAYFSGWYGWDAKHRLAFHYNAQRTMHWMTHSKQPGYWDECVLPCLSVLHLSSSPKPWESPDRKGPTEWLWWNMHIQMNIEGG</sequence>
<reference evidence="1 2" key="1">
    <citation type="submission" date="2014-11" db="EMBL/GenBank/DDBJ databases">
        <authorList>
            <person name="Zhu J."/>
            <person name="Qi W."/>
            <person name="Song R."/>
        </authorList>
    </citation>
    <scope>NUCLEOTIDE SEQUENCE [LARGE SCALE GENOMIC DNA]</scope>
</reference>
<protein>
    <recommendedName>
        <fullName evidence="3">Hexosyltransferase</fullName>
    </recommendedName>
</protein>
<gene>
    <name evidence="1" type="ORF">Vbra_10395</name>
</gene>